<dbReference type="GO" id="GO:0022857">
    <property type="term" value="F:transmembrane transporter activity"/>
    <property type="evidence" value="ECO:0007669"/>
    <property type="project" value="InterPro"/>
</dbReference>
<dbReference type="PANTHER" id="PTHR23546:SF1">
    <property type="entry name" value="MEMBRANE PROTEIN"/>
    <property type="match status" value="1"/>
</dbReference>
<accession>A0A0J7XMV4</accession>
<comment type="caution">
    <text evidence="6">The sequence shown here is derived from an EMBL/GenBank/DDBJ whole genome shotgun (WGS) entry which is preliminary data.</text>
</comment>
<feature type="transmembrane region" description="Helical" evidence="4">
    <location>
        <begin position="268"/>
        <end position="288"/>
    </location>
</feature>
<dbReference type="AlphaFoldDB" id="A0A0J7XMV4"/>
<feature type="transmembrane region" description="Helical" evidence="4">
    <location>
        <begin position="90"/>
        <end position="114"/>
    </location>
</feature>
<feature type="transmembrane region" description="Helical" evidence="4">
    <location>
        <begin position="167"/>
        <end position="185"/>
    </location>
</feature>
<reference evidence="6 7" key="1">
    <citation type="journal article" date="2015" name="G3 (Bethesda)">
        <title>Insights into Ongoing Evolution of the Hexachlorocyclohexane Catabolic Pathway from Comparative Genomics of Ten Sphingomonadaceae Strains.</title>
        <authorList>
            <person name="Pearce S.L."/>
            <person name="Oakeshott J.G."/>
            <person name="Pandey G."/>
        </authorList>
    </citation>
    <scope>NUCLEOTIDE SEQUENCE [LARGE SCALE GENOMIC DNA]</scope>
    <source>
        <strain evidence="6 7">LL01</strain>
    </source>
</reference>
<feature type="transmembrane region" description="Helical" evidence="4">
    <location>
        <begin position="386"/>
        <end position="406"/>
    </location>
</feature>
<keyword evidence="7" id="KW-1185">Reference proteome</keyword>
<evidence type="ECO:0000313" key="6">
    <source>
        <dbReference type="EMBL" id="KMS53296.1"/>
    </source>
</evidence>
<dbReference type="InterPro" id="IPR011701">
    <property type="entry name" value="MFS"/>
</dbReference>
<evidence type="ECO:0000256" key="4">
    <source>
        <dbReference type="SAM" id="Phobius"/>
    </source>
</evidence>
<dbReference type="PANTHER" id="PTHR23546">
    <property type="entry name" value="TRANSPORT PROTEIN"/>
    <property type="match status" value="1"/>
</dbReference>
<feature type="domain" description="Major facilitator superfamily (MFS) profile" evidence="5">
    <location>
        <begin position="1"/>
        <end position="410"/>
    </location>
</feature>
<feature type="transmembrane region" description="Helical" evidence="4">
    <location>
        <begin position="233"/>
        <end position="256"/>
    </location>
</feature>
<dbReference type="InterPro" id="IPR020846">
    <property type="entry name" value="MFS_dom"/>
</dbReference>
<evidence type="ECO:0000256" key="2">
    <source>
        <dbReference type="ARBA" id="ARBA00022989"/>
    </source>
</evidence>
<keyword evidence="1 4" id="KW-0812">Transmembrane</keyword>
<dbReference type="PROSITE" id="PS50850">
    <property type="entry name" value="MFS"/>
    <property type="match status" value="1"/>
</dbReference>
<dbReference type="Pfam" id="PF07690">
    <property type="entry name" value="MFS_1"/>
    <property type="match status" value="1"/>
</dbReference>
<evidence type="ECO:0000256" key="1">
    <source>
        <dbReference type="ARBA" id="ARBA00022692"/>
    </source>
</evidence>
<protein>
    <submittedName>
        <fullName evidence="6">Multidrug transporter</fullName>
    </submittedName>
</protein>
<dbReference type="Proteomes" id="UP000052232">
    <property type="component" value="Unassembled WGS sequence"/>
</dbReference>
<gene>
    <name evidence="6" type="ORF">V473_20310</name>
</gene>
<name>A0A0J7XMV4_9SPHN</name>
<evidence type="ECO:0000313" key="7">
    <source>
        <dbReference type="Proteomes" id="UP000052232"/>
    </source>
</evidence>
<dbReference type="STRING" id="1420583.V473_20310"/>
<dbReference type="PATRIC" id="fig|1420583.3.peg.3871"/>
<evidence type="ECO:0000259" key="5">
    <source>
        <dbReference type="PROSITE" id="PS50850"/>
    </source>
</evidence>
<dbReference type="InterPro" id="IPR036259">
    <property type="entry name" value="MFS_trans_sf"/>
</dbReference>
<evidence type="ECO:0000256" key="3">
    <source>
        <dbReference type="ARBA" id="ARBA00023136"/>
    </source>
</evidence>
<feature type="transmembrane region" description="Helical" evidence="4">
    <location>
        <begin position="324"/>
        <end position="349"/>
    </location>
</feature>
<dbReference type="EMBL" id="JACT01000005">
    <property type="protein sequence ID" value="KMS53296.1"/>
    <property type="molecule type" value="Genomic_DNA"/>
</dbReference>
<keyword evidence="2 4" id="KW-1133">Transmembrane helix</keyword>
<dbReference type="SUPFAM" id="SSF103473">
    <property type="entry name" value="MFS general substrate transporter"/>
    <property type="match status" value="1"/>
</dbReference>
<feature type="transmembrane region" description="Helical" evidence="4">
    <location>
        <begin position="33"/>
        <end position="53"/>
    </location>
</feature>
<feature type="transmembrane region" description="Helical" evidence="4">
    <location>
        <begin position="65"/>
        <end position="84"/>
    </location>
</feature>
<organism evidence="6 7">
    <name type="scientific">Sphingobium cupriresistens LL01</name>
    <dbReference type="NCBI Taxonomy" id="1420583"/>
    <lineage>
        <taxon>Bacteria</taxon>
        <taxon>Pseudomonadati</taxon>
        <taxon>Pseudomonadota</taxon>
        <taxon>Alphaproteobacteria</taxon>
        <taxon>Sphingomonadales</taxon>
        <taxon>Sphingomonadaceae</taxon>
        <taxon>Sphingobium</taxon>
    </lineage>
</organism>
<proteinExistence type="predicted"/>
<sequence>MLFCVMLCVAIGNTGLQSVLPAIGRTIGLPDALIAIAFSLSALLWAVVAPFWARRLDDRRAKPMVLIGMAGFTLSMMICALALTAGIRGWISAAVAFILFVIGRGFYGGFGAAAPPAAQAMVVAGTSRGNRTAALSLLASAFGLGTIIGPALAPFFVLPFVGLAGPLYAFALLGVAMFIVVQIRLPQGMGTARGRAASDPVIGYEPGDEAIIARNQVPGAVRVPMFDPRIRPWIVAGLVSGHAQAIAGQTMAFLVIDRLANSPGEAQPLIGMVLMAGAGAALLAQWGIIPRLRMQPPPMLIWGSIMAAVGAAGCALAHDLHALAIAFAIASLGFGFLRPGFTAGASLAVREEEQGVVAGHVTAVNGLCFVLGPSIGIGLYQIGQPLPYLLCASVMAALAVYCYAIVGRAARRG</sequence>
<dbReference type="Gene3D" id="1.20.1250.20">
    <property type="entry name" value="MFS general substrate transporter like domains"/>
    <property type="match status" value="1"/>
</dbReference>
<feature type="transmembrane region" description="Helical" evidence="4">
    <location>
        <begin position="361"/>
        <end position="380"/>
    </location>
</feature>
<keyword evidence="3 4" id="KW-0472">Membrane</keyword>
<feature type="transmembrane region" description="Helical" evidence="4">
    <location>
        <begin position="135"/>
        <end position="161"/>
    </location>
</feature>
<feature type="transmembrane region" description="Helical" evidence="4">
    <location>
        <begin position="300"/>
        <end position="318"/>
    </location>
</feature>